<dbReference type="Proteomes" id="UP000198324">
    <property type="component" value="Unassembled WGS sequence"/>
</dbReference>
<keyword evidence="4" id="KW-1185">Reference proteome</keyword>
<dbReference type="EMBL" id="FZOC01000001">
    <property type="protein sequence ID" value="SNR64551.1"/>
    <property type="molecule type" value="Genomic_DNA"/>
</dbReference>
<dbReference type="Pfam" id="PF02272">
    <property type="entry name" value="DHHA1"/>
    <property type="match status" value="1"/>
</dbReference>
<organism evidence="3 4">
    <name type="scientific">Humidesulfovibrio mexicanus</name>
    <dbReference type="NCBI Taxonomy" id="147047"/>
    <lineage>
        <taxon>Bacteria</taxon>
        <taxon>Pseudomonadati</taxon>
        <taxon>Thermodesulfobacteriota</taxon>
        <taxon>Desulfovibrionia</taxon>
        <taxon>Desulfovibrionales</taxon>
        <taxon>Desulfovibrionaceae</taxon>
        <taxon>Humidesulfovibrio</taxon>
    </lineage>
</organism>
<dbReference type="SUPFAM" id="SSF64182">
    <property type="entry name" value="DHH phosphoesterases"/>
    <property type="match status" value="1"/>
</dbReference>
<dbReference type="InterPro" id="IPR038763">
    <property type="entry name" value="DHH_sf"/>
</dbReference>
<dbReference type="OrthoDB" id="9803668at2"/>
<dbReference type="InterPro" id="IPR051319">
    <property type="entry name" value="Oligoribo/pAp-PDE_c-di-AMP_PDE"/>
</dbReference>
<dbReference type="Pfam" id="PF01368">
    <property type="entry name" value="DHH"/>
    <property type="match status" value="1"/>
</dbReference>
<feature type="domain" description="DDH" evidence="1">
    <location>
        <begin position="19"/>
        <end position="157"/>
    </location>
</feature>
<dbReference type="RefSeq" id="WP_089271506.1">
    <property type="nucleotide sequence ID" value="NZ_FZOC01000001.1"/>
</dbReference>
<evidence type="ECO:0000259" key="2">
    <source>
        <dbReference type="Pfam" id="PF02272"/>
    </source>
</evidence>
<proteinExistence type="predicted"/>
<dbReference type="Gene3D" id="3.90.1640.10">
    <property type="entry name" value="inorganic pyrophosphatase (n-terminal core)"/>
    <property type="match status" value="1"/>
</dbReference>
<accession>A0A238Y1A0</accession>
<evidence type="ECO:0000313" key="4">
    <source>
        <dbReference type="Proteomes" id="UP000198324"/>
    </source>
</evidence>
<feature type="domain" description="DHHA1" evidence="2">
    <location>
        <begin position="226"/>
        <end position="315"/>
    </location>
</feature>
<gene>
    <name evidence="3" type="ORF">SAMN04488503_0577</name>
</gene>
<evidence type="ECO:0000259" key="1">
    <source>
        <dbReference type="Pfam" id="PF01368"/>
    </source>
</evidence>
<sequence length="322" mass="34767">MPSPIKRIADLIRKTDGFLVAAHVNPDGDAIGSTVAMGHILHSLGKTFCLFNASGLPHQFDWLPLPGPVHTGLCGTEANWIIVLDCGAASRVGPELHQIMSSRPVANIDHHLGNPCFGQHNWVDDSYPAVAAMIADLADELGVPLTGPLGEAIYLGIATDTGFFTFDNTDPRIMELGARLIRLGLEPGKINAKIRNQWSIRRFRLWGESFATTELHYGGQVALAVVTRAMMARTETNTEDTEEIVNFLRRLRGTRAAALLREEPNGAYKFSLRSTGADNVQQVAARFDGGGHRNAAGGTIESDLETAKNRLVKALGEGLGLV</sequence>
<dbReference type="Gene3D" id="3.10.310.30">
    <property type="match status" value="1"/>
</dbReference>
<dbReference type="InterPro" id="IPR001667">
    <property type="entry name" value="DDH_dom"/>
</dbReference>
<dbReference type="AlphaFoldDB" id="A0A238Y1A0"/>
<name>A0A238Y1A0_9BACT</name>
<dbReference type="GO" id="GO:0003676">
    <property type="term" value="F:nucleic acid binding"/>
    <property type="evidence" value="ECO:0007669"/>
    <property type="project" value="InterPro"/>
</dbReference>
<evidence type="ECO:0000313" key="3">
    <source>
        <dbReference type="EMBL" id="SNR64551.1"/>
    </source>
</evidence>
<protein>
    <submittedName>
        <fullName evidence="3">Phosphoesterase RecJ domain-containing protein</fullName>
    </submittedName>
</protein>
<reference evidence="3 4" key="1">
    <citation type="submission" date="2017-06" db="EMBL/GenBank/DDBJ databases">
        <authorList>
            <person name="Kim H.J."/>
            <person name="Triplett B.A."/>
        </authorList>
    </citation>
    <scope>NUCLEOTIDE SEQUENCE [LARGE SCALE GENOMIC DNA]</scope>
    <source>
        <strain evidence="3 4">DSM 13116</strain>
    </source>
</reference>
<dbReference type="PANTHER" id="PTHR47618">
    <property type="entry name" value="BIFUNCTIONAL OLIGORIBONUCLEASE AND PAP PHOSPHATASE NRNA"/>
    <property type="match status" value="1"/>
</dbReference>
<dbReference type="PANTHER" id="PTHR47618:SF1">
    <property type="entry name" value="BIFUNCTIONAL OLIGORIBONUCLEASE AND PAP PHOSPHATASE NRNA"/>
    <property type="match status" value="1"/>
</dbReference>
<dbReference type="InterPro" id="IPR003156">
    <property type="entry name" value="DHHA1_dom"/>
</dbReference>